<dbReference type="Pfam" id="PF00395">
    <property type="entry name" value="SLH"/>
    <property type="match status" value="3"/>
</dbReference>
<feature type="chain" id="PRO_5019272708" evidence="1">
    <location>
        <begin position="30"/>
        <end position="417"/>
    </location>
</feature>
<name>A0A433X734_9BACL</name>
<sequence length="417" mass="45482">MRSKFMMNTVMAGVIAAGCVFGAAGSVIAEGAVKFKDKLPAWAKPDIEYVVAKGYMKGDERGKFNPNATISRAEFAAILARASNNDADPSKAGFSSIPGWSQDEVNTAVSKGFISPGEYPNGFSPNTPLTRRELAKWVASGLAAKDADFKKALSDTADTLVPVAEYYKGGLNKADYPYVSVALGTALMGGYPDGRFGPAQTTTRAEAAVILRRFESIQDKKAEAFQDLKEMREVGLTGTNAISLGFKYGKDGSVEEKFTNIRNVPSQLRNNVGTIKVNRFILVNASKATDVKNLYGKMFVDKDYGSAFKMGIDRYETFVEYAFTSNIDNMDVMTYLGSTTVTFLNLTGFKSGTIEKYGIKTMPMMGLVTKEKFFKKGKEVKFWGSGYVRSNLPIYDTRNGAVITLSGGESFNIYKLD</sequence>
<dbReference type="AlphaFoldDB" id="A0A433X734"/>
<proteinExistence type="predicted"/>
<evidence type="ECO:0000313" key="4">
    <source>
        <dbReference type="Proteomes" id="UP000272464"/>
    </source>
</evidence>
<organism evidence="3 4">
    <name type="scientific">Paenibacillus zeisoli</name>
    <dbReference type="NCBI Taxonomy" id="2496267"/>
    <lineage>
        <taxon>Bacteria</taxon>
        <taxon>Bacillati</taxon>
        <taxon>Bacillota</taxon>
        <taxon>Bacilli</taxon>
        <taxon>Bacillales</taxon>
        <taxon>Paenibacillaceae</taxon>
        <taxon>Paenibacillus</taxon>
    </lineage>
</organism>
<gene>
    <name evidence="3" type="ORF">EJP77_13555</name>
</gene>
<feature type="signal peptide" evidence="1">
    <location>
        <begin position="1"/>
        <end position="29"/>
    </location>
</feature>
<dbReference type="OrthoDB" id="5845122at2"/>
<reference evidence="3 4" key="1">
    <citation type="submission" date="2018-12" db="EMBL/GenBank/DDBJ databases">
        <authorList>
            <person name="Sun L."/>
            <person name="Chen Z."/>
        </authorList>
    </citation>
    <scope>NUCLEOTIDE SEQUENCE [LARGE SCALE GENOMIC DNA]</scope>
    <source>
        <strain evidence="3 4">3-5-3</strain>
    </source>
</reference>
<keyword evidence="1" id="KW-0732">Signal</keyword>
<dbReference type="InterPro" id="IPR051465">
    <property type="entry name" value="Cell_Envelope_Struct_Comp"/>
</dbReference>
<dbReference type="PANTHER" id="PTHR43308:SF5">
    <property type="entry name" value="S-LAYER PROTEIN _ PEPTIDOGLYCAN ENDO-BETA-N-ACETYLGLUCOSAMINIDASE"/>
    <property type="match status" value="1"/>
</dbReference>
<dbReference type="PROSITE" id="PS51272">
    <property type="entry name" value="SLH"/>
    <property type="match status" value="2"/>
</dbReference>
<evidence type="ECO:0000259" key="2">
    <source>
        <dbReference type="PROSITE" id="PS51272"/>
    </source>
</evidence>
<dbReference type="EMBL" id="RZNX01000005">
    <property type="protein sequence ID" value="RUT29843.1"/>
    <property type="molecule type" value="Genomic_DNA"/>
</dbReference>
<dbReference type="Proteomes" id="UP000272464">
    <property type="component" value="Unassembled WGS sequence"/>
</dbReference>
<evidence type="ECO:0000256" key="1">
    <source>
        <dbReference type="SAM" id="SignalP"/>
    </source>
</evidence>
<accession>A0A433X734</accession>
<evidence type="ECO:0000313" key="3">
    <source>
        <dbReference type="EMBL" id="RUT29843.1"/>
    </source>
</evidence>
<dbReference type="PROSITE" id="PS51257">
    <property type="entry name" value="PROKAR_LIPOPROTEIN"/>
    <property type="match status" value="1"/>
</dbReference>
<protein>
    <submittedName>
        <fullName evidence="3">S-layer homology domain-containing protein</fullName>
    </submittedName>
</protein>
<feature type="domain" description="SLH" evidence="2">
    <location>
        <begin position="30"/>
        <end position="93"/>
    </location>
</feature>
<keyword evidence="4" id="KW-1185">Reference proteome</keyword>
<dbReference type="RefSeq" id="WP_127199787.1">
    <property type="nucleotide sequence ID" value="NZ_RZNX01000005.1"/>
</dbReference>
<comment type="caution">
    <text evidence="3">The sequence shown here is derived from an EMBL/GenBank/DDBJ whole genome shotgun (WGS) entry which is preliminary data.</text>
</comment>
<dbReference type="InterPro" id="IPR001119">
    <property type="entry name" value="SLH_dom"/>
</dbReference>
<dbReference type="PANTHER" id="PTHR43308">
    <property type="entry name" value="OUTER MEMBRANE PROTEIN ALPHA-RELATED"/>
    <property type="match status" value="1"/>
</dbReference>
<feature type="domain" description="SLH" evidence="2">
    <location>
        <begin position="162"/>
        <end position="225"/>
    </location>
</feature>